<dbReference type="OrthoDB" id="128232at2759"/>
<gene>
    <name evidence="1" type="ORF">PHMEG_00021725</name>
</gene>
<dbReference type="InterPro" id="IPR038765">
    <property type="entry name" value="Papain-like_cys_pep_sf"/>
</dbReference>
<comment type="caution">
    <text evidence="1">The sequence shown here is derived from an EMBL/GenBank/DDBJ whole genome shotgun (WGS) entry which is preliminary data.</text>
</comment>
<name>A0A225VLU8_9STRA</name>
<proteinExistence type="predicted"/>
<evidence type="ECO:0000313" key="1">
    <source>
        <dbReference type="EMBL" id="OWZ06074.1"/>
    </source>
</evidence>
<reference evidence="2" key="1">
    <citation type="submission" date="2017-03" db="EMBL/GenBank/DDBJ databases">
        <title>Phytopthora megakarya and P. palmivora, two closely related causual agents of cacao black pod achieved similar genome size and gene model numbers by different mechanisms.</title>
        <authorList>
            <person name="Ali S."/>
            <person name="Shao J."/>
            <person name="Larry D.J."/>
            <person name="Kronmiller B."/>
            <person name="Shen D."/>
            <person name="Strem M.D."/>
            <person name="Melnick R.L."/>
            <person name="Guiltinan M.J."/>
            <person name="Tyler B.M."/>
            <person name="Meinhardt L.W."/>
            <person name="Bailey B.A."/>
        </authorList>
    </citation>
    <scope>NUCLEOTIDE SEQUENCE [LARGE SCALE GENOMIC DNA]</scope>
    <source>
        <strain evidence="2">zdho120</strain>
    </source>
</reference>
<dbReference type="SUPFAM" id="SSF54001">
    <property type="entry name" value="Cysteine proteinases"/>
    <property type="match status" value="1"/>
</dbReference>
<accession>A0A225VLU8</accession>
<organism evidence="1 2">
    <name type="scientific">Phytophthora megakarya</name>
    <dbReference type="NCBI Taxonomy" id="4795"/>
    <lineage>
        <taxon>Eukaryota</taxon>
        <taxon>Sar</taxon>
        <taxon>Stramenopiles</taxon>
        <taxon>Oomycota</taxon>
        <taxon>Peronosporomycetes</taxon>
        <taxon>Peronosporales</taxon>
        <taxon>Peronosporaceae</taxon>
        <taxon>Phytophthora</taxon>
    </lineage>
</organism>
<dbReference type="Proteomes" id="UP000198211">
    <property type="component" value="Unassembled WGS sequence"/>
</dbReference>
<dbReference type="Gene3D" id="3.30.310.130">
    <property type="entry name" value="Ubiquitin-related"/>
    <property type="match status" value="1"/>
</dbReference>
<dbReference type="AlphaFoldDB" id="A0A225VLU8"/>
<evidence type="ECO:0000313" key="2">
    <source>
        <dbReference type="Proteomes" id="UP000198211"/>
    </source>
</evidence>
<protein>
    <submittedName>
        <fullName evidence="1">Uncharacterized protein</fullName>
    </submittedName>
</protein>
<keyword evidence="2" id="KW-1185">Reference proteome</keyword>
<sequence>MGLVNQDLRDRMLQIAANPGNAHWCCEVVRVSVKRICYYDPLNQTLYLNTGNAVSTQLNISGLQDYDLVQMNNQSYAI</sequence>
<dbReference type="EMBL" id="NBNE01004128">
    <property type="protein sequence ID" value="OWZ06074.1"/>
    <property type="molecule type" value="Genomic_DNA"/>
</dbReference>
<dbReference type="STRING" id="4795.A0A225VLU8"/>